<reference evidence="2" key="1">
    <citation type="journal article" date="2021" name="bioRxiv">
        <title>Whole Genome Assembly and Annotation of Northern Wild Rice, Zizania palustris L., Supports a Whole Genome Duplication in the Zizania Genus.</title>
        <authorList>
            <person name="Haas M."/>
            <person name="Kono T."/>
            <person name="Macchietto M."/>
            <person name="Millas R."/>
            <person name="McGilp L."/>
            <person name="Shao M."/>
            <person name="Duquette J."/>
            <person name="Hirsch C.N."/>
            <person name="Kimball J."/>
        </authorList>
    </citation>
    <scope>NUCLEOTIDE SEQUENCE</scope>
    <source>
        <tissue evidence="2">Fresh leaf tissue</tissue>
    </source>
</reference>
<gene>
    <name evidence="2" type="ORF">GUJ93_ZPchr0002g25269</name>
</gene>
<accession>A0A8J5SSW9</accession>
<evidence type="ECO:0000313" key="2">
    <source>
        <dbReference type="EMBL" id="KAG8060699.1"/>
    </source>
</evidence>
<name>A0A8J5SSW9_ZIZPA</name>
<evidence type="ECO:0000313" key="3">
    <source>
        <dbReference type="Proteomes" id="UP000729402"/>
    </source>
</evidence>
<reference evidence="2" key="2">
    <citation type="submission" date="2021-02" db="EMBL/GenBank/DDBJ databases">
        <authorList>
            <person name="Kimball J.A."/>
            <person name="Haas M.W."/>
            <person name="Macchietto M."/>
            <person name="Kono T."/>
            <person name="Duquette J."/>
            <person name="Shao M."/>
        </authorList>
    </citation>
    <scope>NUCLEOTIDE SEQUENCE</scope>
    <source>
        <tissue evidence="2">Fresh leaf tissue</tissue>
    </source>
</reference>
<dbReference type="EMBL" id="JAAALK010000287">
    <property type="protein sequence ID" value="KAG8060699.1"/>
    <property type="molecule type" value="Genomic_DNA"/>
</dbReference>
<feature type="transmembrane region" description="Helical" evidence="1">
    <location>
        <begin position="85"/>
        <end position="104"/>
    </location>
</feature>
<organism evidence="2 3">
    <name type="scientific">Zizania palustris</name>
    <name type="common">Northern wild rice</name>
    <dbReference type="NCBI Taxonomy" id="103762"/>
    <lineage>
        <taxon>Eukaryota</taxon>
        <taxon>Viridiplantae</taxon>
        <taxon>Streptophyta</taxon>
        <taxon>Embryophyta</taxon>
        <taxon>Tracheophyta</taxon>
        <taxon>Spermatophyta</taxon>
        <taxon>Magnoliopsida</taxon>
        <taxon>Liliopsida</taxon>
        <taxon>Poales</taxon>
        <taxon>Poaceae</taxon>
        <taxon>BOP clade</taxon>
        <taxon>Oryzoideae</taxon>
        <taxon>Oryzeae</taxon>
        <taxon>Zizaniinae</taxon>
        <taxon>Zizania</taxon>
    </lineage>
</organism>
<evidence type="ECO:0000256" key="1">
    <source>
        <dbReference type="SAM" id="Phobius"/>
    </source>
</evidence>
<proteinExistence type="predicted"/>
<sequence>MVMPTSSTLAFDMSASQKATAEPLSGAIGLSSSRALLSVQLNLSVANFTKWNIFMALLSGHGLLHHIDGSAAPTPDDAIWAFDDYVILSIMYGSIYANVLNIILDKQQIT</sequence>
<comment type="caution">
    <text evidence="2">The sequence shown here is derived from an EMBL/GenBank/DDBJ whole genome shotgun (WGS) entry which is preliminary data.</text>
</comment>
<dbReference type="OrthoDB" id="1729427at2759"/>
<dbReference type="Proteomes" id="UP000729402">
    <property type="component" value="Unassembled WGS sequence"/>
</dbReference>
<keyword evidence="1" id="KW-0472">Membrane</keyword>
<evidence type="ECO:0008006" key="4">
    <source>
        <dbReference type="Google" id="ProtNLM"/>
    </source>
</evidence>
<dbReference type="AlphaFoldDB" id="A0A8J5SSW9"/>
<keyword evidence="1" id="KW-1133">Transmembrane helix</keyword>
<keyword evidence="1" id="KW-0812">Transmembrane</keyword>
<protein>
    <recommendedName>
        <fullName evidence="4">Retrotransposon Copia-like N-terminal domain-containing protein</fullName>
    </recommendedName>
</protein>
<keyword evidence="3" id="KW-1185">Reference proteome</keyword>